<dbReference type="GO" id="GO:0004527">
    <property type="term" value="F:exonuclease activity"/>
    <property type="evidence" value="ECO:0007669"/>
    <property type="project" value="UniProtKB-KW"/>
</dbReference>
<dbReference type="InterPro" id="IPR005135">
    <property type="entry name" value="Endo/exonuclease/phosphatase"/>
</dbReference>
<organism evidence="2 3">
    <name type="scientific">Alloyangia pacifica</name>
    <dbReference type="NCBI Taxonomy" id="311180"/>
    <lineage>
        <taxon>Bacteria</taxon>
        <taxon>Pseudomonadati</taxon>
        <taxon>Pseudomonadota</taxon>
        <taxon>Alphaproteobacteria</taxon>
        <taxon>Rhodobacterales</taxon>
        <taxon>Roseobacteraceae</taxon>
        <taxon>Alloyangia</taxon>
    </lineage>
</organism>
<dbReference type="InterPro" id="IPR036691">
    <property type="entry name" value="Endo/exonu/phosph_ase_sf"/>
</dbReference>
<name>A0A1I6TRM7_9RHOB</name>
<keyword evidence="2" id="KW-0378">Hydrolase</keyword>
<dbReference type="GO" id="GO:0004519">
    <property type="term" value="F:endonuclease activity"/>
    <property type="evidence" value="ECO:0007669"/>
    <property type="project" value="UniProtKB-KW"/>
</dbReference>
<protein>
    <submittedName>
        <fullName evidence="2">Metal-dependent hydrolase, endonuclease/exonuclease/phosphatase family</fullName>
    </submittedName>
</protein>
<accession>A0A1I6TRM7</accession>
<dbReference type="Pfam" id="PF03372">
    <property type="entry name" value="Exo_endo_phos"/>
    <property type="match status" value="1"/>
</dbReference>
<keyword evidence="2" id="KW-0269">Exonuclease</keyword>
<evidence type="ECO:0000259" key="1">
    <source>
        <dbReference type="Pfam" id="PF03372"/>
    </source>
</evidence>
<dbReference type="RefSeq" id="WP_176806651.1">
    <property type="nucleotide sequence ID" value="NZ_FNCL01000006.1"/>
</dbReference>
<dbReference type="SUPFAM" id="SSF56219">
    <property type="entry name" value="DNase I-like"/>
    <property type="match status" value="1"/>
</dbReference>
<keyword evidence="2" id="KW-0255">Endonuclease</keyword>
<keyword evidence="2" id="KW-0540">Nuclease</keyword>
<dbReference type="AlphaFoldDB" id="A0A1I6TRM7"/>
<evidence type="ECO:0000313" key="2">
    <source>
        <dbReference type="EMBL" id="SFS91831.1"/>
    </source>
</evidence>
<gene>
    <name evidence="2" type="ORF">SAMN04488050_106307</name>
</gene>
<dbReference type="Gene3D" id="3.60.10.10">
    <property type="entry name" value="Endonuclease/exonuclease/phosphatase"/>
    <property type="match status" value="1"/>
</dbReference>
<feature type="domain" description="Endonuclease/exonuclease/phosphatase" evidence="1">
    <location>
        <begin position="15"/>
        <end position="224"/>
    </location>
</feature>
<reference evidence="3" key="1">
    <citation type="submission" date="2016-10" db="EMBL/GenBank/DDBJ databases">
        <authorList>
            <person name="Varghese N."/>
            <person name="Submissions S."/>
        </authorList>
    </citation>
    <scope>NUCLEOTIDE SEQUENCE [LARGE SCALE GENOMIC DNA]</scope>
    <source>
        <strain evidence="3">DSM 26894</strain>
    </source>
</reference>
<evidence type="ECO:0000313" key="3">
    <source>
        <dbReference type="Proteomes" id="UP000199392"/>
    </source>
</evidence>
<keyword evidence="3" id="KW-1185">Reference proteome</keyword>
<dbReference type="Proteomes" id="UP000199392">
    <property type="component" value="Unassembled WGS sequence"/>
</dbReference>
<dbReference type="STRING" id="311180.SAMN04488050_106307"/>
<sequence length="235" mass="25973">MTSASSSPRPALKVASYNIRKAMGIDRRRDPARILQVLNQIGADVVVLQEADLRLGPRPAAIPRFLIAQETDYEVVDLARNDVSLGWHGNAIFVRRGLEVTLTGRIELPGLEPRGAVMARVEGVNVVGAHLGLLRRYRLKQMSQIRDHLGDLRAEAAIFGDFNEWSDVRGYEPWERDFTLTLPGRSYHASRPFVALDGVAYGSALALDDAGVEEGGAARRASDHLPIWAQLSRRD</sequence>
<proteinExistence type="predicted"/>
<dbReference type="EMBL" id="FOZW01000006">
    <property type="protein sequence ID" value="SFS91831.1"/>
    <property type="molecule type" value="Genomic_DNA"/>
</dbReference>